<organism evidence="1 2">
    <name type="scientific">Dryococelus australis</name>
    <dbReference type="NCBI Taxonomy" id="614101"/>
    <lineage>
        <taxon>Eukaryota</taxon>
        <taxon>Metazoa</taxon>
        <taxon>Ecdysozoa</taxon>
        <taxon>Arthropoda</taxon>
        <taxon>Hexapoda</taxon>
        <taxon>Insecta</taxon>
        <taxon>Pterygota</taxon>
        <taxon>Neoptera</taxon>
        <taxon>Polyneoptera</taxon>
        <taxon>Phasmatodea</taxon>
        <taxon>Verophasmatodea</taxon>
        <taxon>Anareolatae</taxon>
        <taxon>Phasmatidae</taxon>
        <taxon>Eurycanthinae</taxon>
        <taxon>Dryococelus</taxon>
    </lineage>
</organism>
<protein>
    <submittedName>
        <fullName evidence="1">Uncharacterized protein</fullName>
    </submittedName>
</protein>
<sequence length="115" mass="13456">MSLLVCKIHAAEDAVVNMDSDEENLLLVLLLRWHLPRRLKQQRLLWMHPLTADRLTSGQFYTFMNSCKFHNYFRLSKNSFDELLSLLKTHIGKANTNKYTSRGETCDYTQMSTIS</sequence>
<dbReference type="Proteomes" id="UP001159363">
    <property type="component" value="Chromosome 2"/>
</dbReference>
<dbReference type="EMBL" id="JARBHB010000002">
    <property type="protein sequence ID" value="KAJ8892386.1"/>
    <property type="molecule type" value="Genomic_DNA"/>
</dbReference>
<keyword evidence="2" id="KW-1185">Reference proteome</keyword>
<evidence type="ECO:0000313" key="1">
    <source>
        <dbReference type="EMBL" id="KAJ8892386.1"/>
    </source>
</evidence>
<reference evidence="1 2" key="1">
    <citation type="submission" date="2023-02" db="EMBL/GenBank/DDBJ databases">
        <title>LHISI_Scaffold_Assembly.</title>
        <authorList>
            <person name="Stuart O.P."/>
            <person name="Cleave R."/>
            <person name="Magrath M.J.L."/>
            <person name="Mikheyev A.S."/>
        </authorList>
    </citation>
    <scope>NUCLEOTIDE SEQUENCE [LARGE SCALE GENOMIC DNA]</scope>
    <source>
        <strain evidence="1">Daus_M_001</strain>
        <tissue evidence="1">Leg muscle</tissue>
    </source>
</reference>
<evidence type="ECO:0000313" key="2">
    <source>
        <dbReference type="Proteomes" id="UP001159363"/>
    </source>
</evidence>
<name>A0ABQ9I7S0_9NEOP</name>
<proteinExistence type="predicted"/>
<accession>A0ABQ9I7S0</accession>
<comment type="caution">
    <text evidence="1">The sequence shown here is derived from an EMBL/GenBank/DDBJ whole genome shotgun (WGS) entry which is preliminary data.</text>
</comment>
<gene>
    <name evidence="1" type="ORF">PR048_004966</name>
</gene>